<sequence length="185" mass="22183">MDSTIALWLKQIAEGDRTAFDALYNHFWKTIYQYVYPKTKNTEVTEDILHDLFLSIWKNRSRLQEINNIESYLKTGARYLTFSYFNKNSEQHRVDIDKVDIILDDAPIEDRLHYRYLLDLIQEEIQNLPERCRIIFNESRINHKSINQIALEYGLSKSTVENQINKALKRLRLVTKDFHTFLSFF</sequence>
<dbReference type="Proteomes" id="UP000286402">
    <property type="component" value="Unassembled WGS sequence"/>
</dbReference>
<dbReference type="PANTHER" id="PTHR43133:SF46">
    <property type="entry name" value="RNA POLYMERASE SIGMA-70 FACTOR ECF SUBFAMILY"/>
    <property type="match status" value="1"/>
</dbReference>
<evidence type="ECO:0000256" key="1">
    <source>
        <dbReference type="ARBA" id="ARBA00010641"/>
    </source>
</evidence>
<evidence type="ECO:0000313" key="6">
    <source>
        <dbReference type="EMBL" id="RKF40905.1"/>
    </source>
</evidence>
<dbReference type="InterPro" id="IPR013325">
    <property type="entry name" value="RNA_pol_sigma_r2"/>
</dbReference>
<keyword evidence="7" id="KW-1185">Reference proteome</keyword>
<keyword evidence="3" id="KW-0731">Sigma factor</keyword>
<dbReference type="NCBIfam" id="TIGR02937">
    <property type="entry name" value="sigma70-ECF"/>
    <property type="match status" value="1"/>
</dbReference>
<dbReference type="GO" id="GO:0003677">
    <property type="term" value="F:DNA binding"/>
    <property type="evidence" value="ECO:0007669"/>
    <property type="project" value="InterPro"/>
</dbReference>
<keyword evidence="4" id="KW-0804">Transcription</keyword>
<evidence type="ECO:0000256" key="4">
    <source>
        <dbReference type="ARBA" id="ARBA00023163"/>
    </source>
</evidence>
<dbReference type="SUPFAM" id="SSF88659">
    <property type="entry name" value="Sigma3 and sigma4 domains of RNA polymerase sigma factors"/>
    <property type="match status" value="1"/>
</dbReference>
<comment type="similarity">
    <text evidence="1">Belongs to the sigma-70 factor family. ECF subfamily.</text>
</comment>
<dbReference type="InterPro" id="IPR036388">
    <property type="entry name" value="WH-like_DNA-bd_sf"/>
</dbReference>
<comment type="caution">
    <text evidence="6">The sequence shown here is derived from an EMBL/GenBank/DDBJ whole genome shotgun (WGS) entry which is preliminary data.</text>
</comment>
<dbReference type="EMBL" id="MCAQ01000002">
    <property type="protein sequence ID" value="RKF40905.1"/>
    <property type="molecule type" value="Genomic_DNA"/>
</dbReference>
<organism evidence="6 7">
    <name type="scientific">Sphingobacterium siyangense</name>
    <dbReference type="NCBI Taxonomy" id="459529"/>
    <lineage>
        <taxon>Bacteria</taxon>
        <taxon>Pseudomonadati</taxon>
        <taxon>Bacteroidota</taxon>
        <taxon>Sphingobacteriia</taxon>
        <taxon>Sphingobacteriales</taxon>
        <taxon>Sphingobacteriaceae</taxon>
        <taxon>Sphingobacterium</taxon>
    </lineage>
</organism>
<dbReference type="PANTHER" id="PTHR43133">
    <property type="entry name" value="RNA POLYMERASE ECF-TYPE SIGMA FACTO"/>
    <property type="match status" value="1"/>
</dbReference>
<evidence type="ECO:0000256" key="3">
    <source>
        <dbReference type="ARBA" id="ARBA00023082"/>
    </source>
</evidence>
<dbReference type="InterPro" id="IPR013249">
    <property type="entry name" value="RNA_pol_sigma70_r4_t2"/>
</dbReference>
<name>A0A420G6W0_9SPHI</name>
<dbReference type="SUPFAM" id="SSF88946">
    <property type="entry name" value="Sigma2 domain of RNA polymerase sigma factors"/>
    <property type="match status" value="1"/>
</dbReference>
<dbReference type="RefSeq" id="WP_120333006.1">
    <property type="nucleotide sequence ID" value="NZ_CP070350.1"/>
</dbReference>
<evidence type="ECO:0000256" key="2">
    <source>
        <dbReference type="ARBA" id="ARBA00023015"/>
    </source>
</evidence>
<feature type="domain" description="RNA polymerase sigma factor 70 region 4 type 2" evidence="5">
    <location>
        <begin position="119"/>
        <end position="171"/>
    </location>
</feature>
<evidence type="ECO:0000313" key="7">
    <source>
        <dbReference type="Proteomes" id="UP000286402"/>
    </source>
</evidence>
<dbReference type="Gene3D" id="1.10.10.10">
    <property type="entry name" value="Winged helix-like DNA-binding domain superfamily/Winged helix DNA-binding domain"/>
    <property type="match status" value="1"/>
</dbReference>
<dbReference type="GO" id="GO:0006352">
    <property type="term" value="P:DNA-templated transcription initiation"/>
    <property type="evidence" value="ECO:0007669"/>
    <property type="project" value="InterPro"/>
</dbReference>
<dbReference type="Pfam" id="PF08281">
    <property type="entry name" value="Sigma70_r4_2"/>
    <property type="match status" value="1"/>
</dbReference>
<evidence type="ECO:0000259" key="5">
    <source>
        <dbReference type="Pfam" id="PF08281"/>
    </source>
</evidence>
<dbReference type="InterPro" id="IPR014284">
    <property type="entry name" value="RNA_pol_sigma-70_dom"/>
</dbReference>
<accession>A0A420G6W0</accession>
<keyword evidence="2" id="KW-0805">Transcription regulation</keyword>
<proteinExistence type="inferred from homology"/>
<dbReference type="InterPro" id="IPR039425">
    <property type="entry name" value="RNA_pol_sigma-70-like"/>
</dbReference>
<gene>
    <name evidence="6" type="ORF">BCY89_20920</name>
</gene>
<dbReference type="InterPro" id="IPR013324">
    <property type="entry name" value="RNA_pol_sigma_r3/r4-like"/>
</dbReference>
<dbReference type="GO" id="GO:0016987">
    <property type="term" value="F:sigma factor activity"/>
    <property type="evidence" value="ECO:0007669"/>
    <property type="project" value="UniProtKB-KW"/>
</dbReference>
<dbReference type="Gene3D" id="1.10.1740.10">
    <property type="match status" value="1"/>
</dbReference>
<reference evidence="6 7" key="1">
    <citation type="submission" date="2016-07" db="EMBL/GenBank/DDBJ databases">
        <title>Genome analysis of Sphingobacterium siyangense T12B17.</title>
        <authorList>
            <person name="Xu D."/>
            <person name="Su Y."/>
            <person name="Zheng S."/>
        </authorList>
    </citation>
    <scope>NUCLEOTIDE SEQUENCE [LARGE SCALE GENOMIC DNA]</scope>
    <source>
        <strain evidence="6 7">T12B17</strain>
    </source>
</reference>
<protein>
    <recommendedName>
        <fullName evidence="5">RNA polymerase sigma factor 70 region 4 type 2 domain-containing protein</fullName>
    </recommendedName>
</protein>
<dbReference type="AlphaFoldDB" id="A0A420G6W0"/>